<organism evidence="1 2">
    <name type="scientific">Nitrospirillum amazonense</name>
    <dbReference type="NCBI Taxonomy" id="28077"/>
    <lineage>
        <taxon>Bacteria</taxon>
        <taxon>Pseudomonadati</taxon>
        <taxon>Pseudomonadota</taxon>
        <taxon>Alphaproteobacteria</taxon>
        <taxon>Rhodospirillales</taxon>
        <taxon>Azospirillaceae</taxon>
        <taxon>Nitrospirillum</taxon>
    </lineage>
</organism>
<gene>
    <name evidence="1" type="ORF">FBZ88_10930</name>
</gene>
<protein>
    <recommendedName>
        <fullName evidence="3">PIN domain-containing protein</fullName>
    </recommendedName>
</protein>
<evidence type="ECO:0000313" key="1">
    <source>
        <dbReference type="EMBL" id="TWB25633.1"/>
    </source>
</evidence>
<evidence type="ECO:0000313" key="2">
    <source>
        <dbReference type="Proteomes" id="UP000316545"/>
    </source>
</evidence>
<sequence>MGARLVLVDTNVILEAHRTGSWRALRGGHRLETVEDCVIETQTGAQNRRPEQRIEEAALRGDFRAIHEVGAIDRANAVLSHPSIAFLDAGEQALWCHALTRTDVWVLCGPDKASLRLGLALGLGGRLVALETLLDEVGHRPVIALRRNYTIAWHRETLASLSTETKRV</sequence>
<keyword evidence="2" id="KW-1185">Reference proteome</keyword>
<proteinExistence type="predicted"/>
<accession>A0A560FVF6</accession>
<dbReference type="AlphaFoldDB" id="A0A560FVF6"/>
<evidence type="ECO:0008006" key="3">
    <source>
        <dbReference type="Google" id="ProtNLM"/>
    </source>
</evidence>
<dbReference type="RefSeq" id="WP_145617845.1">
    <property type="nucleotide sequence ID" value="NZ_VITO01000009.1"/>
</dbReference>
<reference evidence="1 2" key="1">
    <citation type="submission" date="2019-06" db="EMBL/GenBank/DDBJ databases">
        <title>Genomic Encyclopedia of Type Strains, Phase IV (KMG-V): Genome sequencing to study the core and pangenomes of soil and plant-associated prokaryotes.</title>
        <authorList>
            <person name="Whitman W."/>
        </authorList>
    </citation>
    <scope>NUCLEOTIDE SEQUENCE [LARGE SCALE GENOMIC DNA]</scope>
    <source>
        <strain evidence="1 2">BR 11865</strain>
    </source>
</reference>
<comment type="caution">
    <text evidence="1">The sequence shown here is derived from an EMBL/GenBank/DDBJ whole genome shotgun (WGS) entry which is preliminary data.</text>
</comment>
<name>A0A560FVF6_9PROT</name>
<dbReference type="Proteomes" id="UP000316545">
    <property type="component" value="Unassembled WGS sequence"/>
</dbReference>
<dbReference type="EMBL" id="VITO01000009">
    <property type="protein sequence ID" value="TWB25633.1"/>
    <property type="molecule type" value="Genomic_DNA"/>
</dbReference>